<evidence type="ECO:0000256" key="3">
    <source>
        <dbReference type="SAM" id="MobiDB-lite"/>
    </source>
</evidence>
<evidence type="ECO:0000256" key="1">
    <source>
        <dbReference type="ARBA" id="ARBA00022741"/>
    </source>
</evidence>
<comment type="caution">
    <text evidence="5">The sequence shown here is derived from an EMBL/GenBank/DDBJ whole genome shotgun (WGS) entry which is preliminary data.</text>
</comment>
<evidence type="ECO:0000259" key="4">
    <source>
        <dbReference type="Pfam" id="PF13191"/>
    </source>
</evidence>
<dbReference type="GO" id="GO:0004016">
    <property type="term" value="F:adenylate cyclase activity"/>
    <property type="evidence" value="ECO:0007669"/>
    <property type="project" value="TreeGrafter"/>
</dbReference>
<keyword evidence="1" id="KW-0547">Nucleotide-binding</keyword>
<dbReference type="Pfam" id="PF13191">
    <property type="entry name" value="AAA_16"/>
    <property type="match status" value="1"/>
</dbReference>
<dbReference type="GO" id="GO:0005737">
    <property type="term" value="C:cytoplasm"/>
    <property type="evidence" value="ECO:0007669"/>
    <property type="project" value="TreeGrafter"/>
</dbReference>
<organism evidence="5 6">
    <name type="scientific">Kitasatospora griseola</name>
    <name type="common">Streptomyces griseolosporeus</name>
    <dbReference type="NCBI Taxonomy" id="2064"/>
    <lineage>
        <taxon>Bacteria</taxon>
        <taxon>Bacillati</taxon>
        <taxon>Actinomycetota</taxon>
        <taxon>Actinomycetes</taxon>
        <taxon>Kitasatosporales</taxon>
        <taxon>Streptomycetaceae</taxon>
        <taxon>Kitasatospora</taxon>
    </lineage>
</organism>
<name>A0A0D0Q1P6_KITGR</name>
<evidence type="ECO:0000313" key="5">
    <source>
        <dbReference type="EMBL" id="KIQ64898.1"/>
    </source>
</evidence>
<keyword evidence="2" id="KW-0067">ATP-binding</keyword>
<dbReference type="PANTHER" id="PTHR16305">
    <property type="entry name" value="TESTICULAR SOLUBLE ADENYLYL CYCLASE"/>
    <property type="match status" value="1"/>
</dbReference>
<dbReference type="SUPFAM" id="SSF52540">
    <property type="entry name" value="P-loop containing nucleoside triphosphate hydrolases"/>
    <property type="match status" value="1"/>
</dbReference>
<dbReference type="OrthoDB" id="134712at2"/>
<accession>A0A0D0Q1P6</accession>
<dbReference type="STRING" id="2064.TR51_12425"/>
<evidence type="ECO:0000256" key="2">
    <source>
        <dbReference type="ARBA" id="ARBA00022840"/>
    </source>
</evidence>
<dbReference type="Proteomes" id="UP000032066">
    <property type="component" value="Unassembled WGS sequence"/>
</dbReference>
<feature type="compositionally biased region" description="Basic and acidic residues" evidence="3">
    <location>
        <begin position="505"/>
        <end position="517"/>
    </location>
</feature>
<gene>
    <name evidence="5" type="ORF">TR51_12425</name>
</gene>
<dbReference type="PATRIC" id="fig|2064.6.peg.2668"/>
<dbReference type="GO" id="GO:0005524">
    <property type="term" value="F:ATP binding"/>
    <property type="evidence" value="ECO:0007669"/>
    <property type="project" value="UniProtKB-KW"/>
</dbReference>
<dbReference type="SUPFAM" id="SSF48452">
    <property type="entry name" value="TPR-like"/>
    <property type="match status" value="1"/>
</dbReference>
<dbReference type="AlphaFoldDB" id="A0A0D0Q1P6"/>
<dbReference type="PANTHER" id="PTHR16305:SF28">
    <property type="entry name" value="GUANYLATE CYCLASE DOMAIN-CONTAINING PROTEIN"/>
    <property type="match status" value="1"/>
</dbReference>
<dbReference type="InterPro" id="IPR041664">
    <property type="entry name" value="AAA_16"/>
</dbReference>
<dbReference type="InterPro" id="IPR011990">
    <property type="entry name" value="TPR-like_helical_dom_sf"/>
</dbReference>
<proteinExistence type="predicted"/>
<evidence type="ECO:0000313" key="6">
    <source>
        <dbReference type="Proteomes" id="UP000032066"/>
    </source>
</evidence>
<dbReference type="RefSeq" id="WP_052509292.1">
    <property type="nucleotide sequence ID" value="NZ_JXZB01000002.1"/>
</dbReference>
<dbReference type="EMBL" id="JXZB01000002">
    <property type="protein sequence ID" value="KIQ64898.1"/>
    <property type="molecule type" value="Genomic_DNA"/>
</dbReference>
<dbReference type="Gene3D" id="1.25.40.10">
    <property type="entry name" value="Tetratricopeptide repeat domain"/>
    <property type="match status" value="1"/>
</dbReference>
<dbReference type="InterPro" id="IPR027417">
    <property type="entry name" value="P-loop_NTPase"/>
</dbReference>
<feature type="region of interest" description="Disordered" evidence="3">
    <location>
        <begin position="497"/>
        <end position="517"/>
    </location>
</feature>
<keyword evidence="6" id="KW-1185">Reference proteome</keyword>
<sequence>MATFFVDRAEHMAASGGFLRSVAEGQGGVLVIQGEQGIGKSALLREIVRSGGQASGDEPECRFVQARCLDRIGTENAYGPIVDILTLLQPPRRSFLRRLGRSTVNAAPELVSLVPTLGPLLKTAAQVVQSAIDSPSAQPDSMAPLMQSVARAVAGALEDAAADGGPTVIVLDDVQWLDPSSLLVLEHFVERLYDTELSIGVILGCRSGPGNEVGAVPEALARWELAGWCTRSRLAGLPHDAVETLVQQHHSGPVAASLSARVSELTKGHPVFVTQCLRMVGANGDLQGPLPDTVGPLIRRRLSGLDEETLDLLIIGATQGETFDSVVVAKVSGHPVDRVAGRLHQLSRRQGLVQSVPPPAWAQDESADYYCFENALLHMAVLDERSAGQARDGHGRIAAALAGEGAEHAELSIPVRLEIARHYRLAHRWDDAARTQFALARELAVSGMSFSEAEALSKQAVESTRKLSAAAEDRDLRLARAIELLLSLTEARWQGRPGAAETTDLEAHAQEAEDAARRSGDAEMIVRALLMHGRVLLKTKGLQPCLEKLQDAVRLAQEGSDPALLFAARSAYGGQLTKRDLATGLREQLEAEEQYEHGLAQHDAKDRVRHVLNISSELQLGVNLFDAGYLDRAKDRLSRCVERLRHDPVNNNLPVALNYLSQLHIAMGSEDEASDALREAREFDERLGGASGWHAYNTALLALVLSHGPHAPGQRHRSRSLIEEAWRETEHTWLLDLVPIVRNLYAEVVMNISGNDPDDLAFGIRLTAETVRETSRTGMVRSEVAALSLQSRLRLKQRNAAEAGRLARAAVEILDEVGDLPALRTEEVLHHAAVALRAAGCEDEADGLARRAREEVTRKANLIDSLTDRERFLRDVPLNRAILGSDAQA</sequence>
<dbReference type="Gene3D" id="3.40.50.300">
    <property type="entry name" value="P-loop containing nucleotide triphosphate hydrolases"/>
    <property type="match status" value="1"/>
</dbReference>
<feature type="domain" description="Orc1-like AAA ATPase" evidence="4">
    <location>
        <begin position="16"/>
        <end position="192"/>
    </location>
</feature>
<reference evidence="5 6" key="1">
    <citation type="submission" date="2015-02" db="EMBL/GenBank/DDBJ databases">
        <title>Draft genome sequence of Kitasatospora griseola MF730-N6, a bafilomycin, terpentecin and satosporin producer.</title>
        <authorList>
            <person name="Arens J.C."/>
            <person name="Haltli B."/>
            <person name="Kerr R.G."/>
        </authorList>
    </citation>
    <scope>NUCLEOTIDE SEQUENCE [LARGE SCALE GENOMIC DNA]</scope>
    <source>
        <strain evidence="5 6">MF730-N6</strain>
    </source>
</reference>
<protein>
    <recommendedName>
        <fullName evidence="4">Orc1-like AAA ATPase domain-containing protein</fullName>
    </recommendedName>
</protein>